<evidence type="ECO:0000256" key="3">
    <source>
        <dbReference type="ARBA" id="ARBA00008234"/>
    </source>
</evidence>
<evidence type="ECO:0000256" key="6">
    <source>
        <dbReference type="ARBA" id="ARBA00022729"/>
    </source>
</evidence>
<keyword evidence="13" id="KW-1185">Reference proteome</keyword>
<sequence>MFDKGDSIEKTDFRNACTIDSSLVTDLRVPIITPPSVYQEVTRMTRYRGQLSVFQHRGSTDPKDGIHRSNIDETRRVMARISSLSEILHLMAEVLGCNLASERSGLVGAQSRKQSRLAVPLSPIPIVDIRFLWRSNAVCNYRCDSGKMIRDYLILLSWLCAVQGKIGYFWHITDIHYDPKYAVQGNTPSNTKCWNMRNLVDGGRMRLDRKLAGKFGDYSCDSPWALIESAARAMRSKHGDIEFVLWTGDALTRNAGMNAELRLQCLRNLTELLHRTFKGQFVFPALGHEDIGLNYTQLASVWQNWLPPEAVDTFVKAGYYTIEQRSKKYRIVFLNTNLWLNPVDSRMLHRSGSSTVDNTQDPFGQWSWFQSVLENARKKKETVYIVGHTPPGVDDHESGAAALNERHNTKYLQVVRLYSDIIRGQFFGHWHSDTFRVIYSDTGLPVSWIMMAPSVTPNTVGGPNNPGLRLYKFETNTGQILDYTQYYLNLPEANSIGKANWIVEYSLLDYYELDEITAITLHDLADRFTQSNDYAFVRYYAANTVSLPREVEQIWGCGGPLNGVCALHHYCTVTRLNPESYRECYSSYAYALASTGHSTVRLYFALHLLVLLICAEVLNDR</sequence>
<evidence type="ECO:0000259" key="10">
    <source>
        <dbReference type="Pfam" id="PF00149"/>
    </source>
</evidence>
<dbReference type="AlphaFoldDB" id="F4X6F8"/>
<dbReference type="PANTHER" id="PTHR10340">
    <property type="entry name" value="SPHINGOMYELIN PHOSPHODIESTERASE"/>
    <property type="match status" value="1"/>
</dbReference>
<dbReference type="eggNOG" id="KOG3770">
    <property type="taxonomic scope" value="Eukaryota"/>
</dbReference>
<dbReference type="InParanoid" id="F4X6F8"/>
<name>F4X6F8_ACREC</name>
<dbReference type="GO" id="GO:0005615">
    <property type="term" value="C:extracellular space"/>
    <property type="evidence" value="ECO:0007669"/>
    <property type="project" value="TreeGrafter"/>
</dbReference>
<proteinExistence type="inferred from homology"/>
<evidence type="ECO:0000256" key="9">
    <source>
        <dbReference type="ARBA" id="ARBA00023180"/>
    </source>
</evidence>
<keyword evidence="5" id="KW-0479">Metal-binding</keyword>
<dbReference type="InterPro" id="IPR029052">
    <property type="entry name" value="Metallo-depent_PP-like"/>
</dbReference>
<dbReference type="GO" id="GO:0046872">
    <property type="term" value="F:metal ion binding"/>
    <property type="evidence" value="ECO:0007669"/>
    <property type="project" value="UniProtKB-KW"/>
</dbReference>
<protein>
    <submittedName>
        <fullName evidence="12">Acid sphingomyelinase-like phosphodiesterase 3b</fullName>
    </submittedName>
</protein>
<keyword evidence="7" id="KW-0378">Hydrolase</keyword>
<evidence type="ECO:0000256" key="7">
    <source>
        <dbReference type="ARBA" id="ARBA00022801"/>
    </source>
</evidence>
<dbReference type="FunCoup" id="F4X6F8">
    <property type="interactions" value="2"/>
</dbReference>
<evidence type="ECO:0000256" key="2">
    <source>
        <dbReference type="ARBA" id="ARBA00004613"/>
    </source>
</evidence>
<evidence type="ECO:0000259" key="11">
    <source>
        <dbReference type="Pfam" id="PF19272"/>
    </source>
</evidence>
<dbReference type="Gene3D" id="3.60.21.10">
    <property type="match status" value="1"/>
</dbReference>
<dbReference type="InterPro" id="IPR041805">
    <property type="entry name" value="ASMase/PPN1_MPP"/>
</dbReference>
<keyword evidence="4" id="KW-0964">Secreted</keyword>
<keyword evidence="9" id="KW-0325">Glycoprotein</keyword>
<dbReference type="EMBL" id="GL888818">
    <property type="protein sequence ID" value="EGI57918.1"/>
    <property type="molecule type" value="Genomic_DNA"/>
</dbReference>
<dbReference type="Pfam" id="PF19272">
    <property type="entry name" value="ASMase_C"/>
    <property type="match status" value="1"/>
</dbReference>
<accession>F4X6F8</accession>
<evidence type="ECO:0000313" key="12">
    <source>
        <dbReference type="EMBL" id="EGI57918.1"/>
    </source>
</evidence>
<dbReference type="SUPFAM" id="SSF56300">
    <property type="entry name" value="Metallo-dependent phosphatases"/>
    <property type="match status" value="1"/>
</dbReference>
<feature type="domain" description="Sphingomyelin phosphodiesterase C-terminal" evidence="11">
    <location>
        <begin position="446"/>
        <end position="588"/>
    </location>
</feature>
<dbReference type="CDD" id="cd00842">
    <property type="entry name" value="MPP_ASMase"/>
    <property type="match status" value="1"/>
</dbReference>
<comment type="cofactor">
    <cofactor evidence="1">
        <name>Zn(2+)</name>
        <dbReference type="ChEBI" id="CHEBI:29105"/>
    </cofactor>
</comment>
<dbReference type="Pfam" id="PF00149">
    <property type="entry name" value="Metallophos"/>
    <property type="match status" value="1"/>
</dbReference>
<evidence type="ECO:0000256" key="1">
    <source>
        <dbReference type="ARBA" id="ARBA00001947"/>
    </source>
</evidence>
<evidence type="ECO:0000313" key="13">
    <source>
        <dbReference type="Proteomes" id="UP000007755"/>
    </source>
</evidence>
<dbReference type="InterPro" id="IPR045473">
    <property type="entry name" value="ASM_C"/>
</dbReference>
<organism evidence="13">
    <name type="scientific">Acromyrmex echinatior</name>
    <name type="common">Panamanian leafcutter ant</name>
    <name type="synonym">Acromyrmex octospinosus echinatior</name>
    <dbReference type="NCBI Taxonomy" id="103372"/>
    <lineage>
        <taxon>Eukaryota</taxon>
        <taxon>Metazoa</taxon>
        <taxon>Ecdysozoa</taxon>
        <taxon>Arthropoda</taxon>
        <taxon>Hexapoda</taxon>
        <taxon>Insecta</taxon>
        <taxon>Pterygota</taxon>
        <taxon>Neoptera</taxon>
        <taxon>Endopterygota</taxon>
        <taxon>Hymenoptera</taxon>
        <taxon>Apocrita</taxon>
        <taxon>Aculeata</taxon>
        <taxon>Formicoidea</taxon>
        <taxon>Formicidae</taxon>
        <taxon>Myrmicinae</taxon>
        <taxon>Acromyrmex</taxon>
    </lineage>
</organism>
<feature type="domain" description="Calcineurin-like phosphoesterase" evidence="10">
    <location>
        <begin position="169"/>
        <end position="432"/>
    </location>
</feature>
<dbReference type="GO" id="GO:0008081">
    <property type="term" value="F:phosphoric diester hydrolase activity"/>
    <property type="evidence" value="ECO:0007669"/>
    <property type="project" value="TreeGrafter"/>
</dbReference>
<reference evidence="12" key="1">
    <citation type="submission" date="2011-02" db="EMBL/GenBank/DDBJ databases">
        <title>The genome of the leaf-cutting ant Acromyrmex echinatior suggests key adaptations to social evolution and fungus farming.</title>
        <authorList>
            <person name="Nygaard S."/>
            <person name="Zhang G."/>
        </authorList>
    </citation>
    <scope>NUCLEOTIDE SEQUENCE</scope>
</reference>
<evidence type="ECO:0000256" key="5">
    <source>
        <dbReference type="ARBA" id="ARBA00022723"/>
    </source>
</evidence>
<evidence type="ECO:0000256" key="4">
    <source>
        <dbReference type="ARBA" id="ARBA00022525"/>
    </source>
</evidence>
<dbReference type="OrthoDB" id="348678at2759"/>
<comment type="similarity">
    <text evidence="3">Belongs to the acid sphingomyelinase family.</text>
</comment>
<gene>
    <name evidence="12" type="ORF">G5I_14106</name>
</gene>
<dbReference type="PANTHER" id="PTHR10340:SF57">
    <property type="entry name" value="METALLOPHOS DOMAIN-CONTAINING PROTEIN"/>
    <property type="match status" value="1"/>
</dbReference>
<dbReference type="Proteomes" id="UP000007755">
    <property type="component" value="Unassembled WGS sequence"/>
</dbReference>
<keyword evidence="6" id="KW-0732">Signal</keyword>
<dbReference type="InterPro" id="IPR004843">
    <property type="entry name" value="Calcineurin-like_PHP"/>
</dbReference>
<keyword evidence="8" id="KW-0862">Zinc</keyword>
<evidence type="ECO:0000256" key="8">
    <source>
        <dbReference type="ARBA" id="ARBA00022833"/>
    </source>
</evidence>
<comment type="subcellular location">
    <subcellularLocation>
        <location evidence="2">Secreted</location>
    </subcellularLocation>
</comment>
<dbReference type="STRING" id="103372.F4X6F8"/>